<comment type="caution">
    <text evidence="1">The sequence shown here is derived from an EMBL/GenBank/DDBJ whole genome shotgun (WGS) entry which is preliminary data.</text>
</comment>
<gene>
    <name evidence="1" type="ORF">EFB08_06970</name>
</gene>
<dbReference type="EMBL" id="RJJD01000003">
    <property type="protein sequence ID" value="RNI29162.1"/>
    <property type="molecule type" value="Genomic_DNA"/>
</dbReference>
<evidence type="ECO:0000313" key="2">
    <source>
        <dbReference type="Proteomes" id="UP000272117"/>
    </source>
</evidence>
<dbReference type="AlphaFoldDB" id="A0A3M9MUF9"/>
<proteinExistence type="predicted"/>
<accession>A0A3M9MUF9</accession>
<reference evidence="1 2" key="1">
    <citation type="submission" date="2018-11" db="EMBL/GenBank/DDBJ databases">
        <title>Rufibacter latericius sp. nov., isolated from water in Baiyang Lake.</title>
        <authorList>
            <person name="Yang Y."/>
        </authorList>
    </citation>
    <scope>NUCLEOTIDE SEQUENCE [LARGE SCALE GENOMIC DNA]</scope>
    <source>
        <strain evidence="1 2">R-22-1c-1</strain>
    </source>
</reference>
<dbReference type="Proteomes" id="UP000272117">
    <property type="component" value="Unassembled WGS sequence"/>
</dbReference>
<sequence length="438" mass="50237">MQVTEKLTTYYHFYQELKEKGGPEENTELFEAVIELEEEIMAAYGLPPSHTHLQILWQFTEKVSPTSEVLEETQEQLKAAATEHLMAPVKTNLELLQEAKSGKMSAFNVLPEIGQPTHDYPIFLFEEMLLKDKATPEAVLQEMESVKELDCYGEVATLLYYHRKTFRRTKIYKDLKPHLQFLDTYLQQLKNLGDSEEHSIFVSSLIQKEIKETPTSFTPTLPEDELLPLIGIDPASYSPESILLTQVFEMEEIVYDIDTAVTVSGKLTSGPEPKPLSLGFDVKELLQLFAQYSEKGEQILDFFVRGQEEALEDSPIVINLKDRTGETFSAHLHYFKVYKPLVLGEDGTHQVMQEEFYLVEEILERKAYDAKQLETSQSSLSIIFQHLLKSYQLFTEFLLAGEKEDKARVETGLENPTTFELARQLYTLHQHGGKVDFT</sequence>
<protein>
    <submittedName>
        <fullName evidence="1">Uncharacterized protein</fullName>
    </submittedName>
</protein>
<name>A0A3M9MUF9_9BACT</name>
<evidence type="ECO:0000313" key="1">
    <source>
        <dbReference type="EMBL" id="RNI29162.1"/>
    </source>
</evidence>
<keyword evidence="2" id="KW-1185">Reference proteome</keyword>
<organism evidence="1 2">
    <name type="scientific">Rufibacter latericius</name>
    <dbReference type="NCBI Taxonomy" id="2487040"/>
    <lineage>
        <taxon>Bacteria</taxon>
        <taxon>Pseudomonadati</taxon>
        <taxon>Bacteroidota</taxon>
        <taxon>Cytophagia</taxon>
        <taxon>Cytophagales</taxon>
        <taxon>Hymenobacteraceae</taxon>
        <taxon>Rufibacter</taxon>
    </lineage>
</organism>